<dbReference type="Gene3D" id="2.80.10.50">
    <property type="match status" value="1"/>
</dbReference>
<protein>
    <recommendedName>
        <fullName evidence="1">Ricin B lectin domain-containing protein</fullName>
    </recommendedName>
</protein>
<evidence type="ECO:0000259" key="1">
    <source>
        <dbReference type="Pfam" id="PF14200"/>
    </source>
</evidence>
<accession>A0A165BFX2</accession>
<evidence type="ECO:0000313" key="2">
    <source>
        <dbReference type="EMBL" id="KZT00973.1"/>
    </source>
</evidence>
<dbReference type="EMBL" id="KV427672">
    <property type="protein sequence ID" value="KZT00973.1"/>
    <property type="molecule type" value="Genomic_DNA"/>
</dbReference>
<feature type="domain" description="Ricin B lectin" evidence="1">
    <location>
        <begin position="4"/>
        <end position="76"/>
    </location>
</feature>
<dbReference type="Proteomes" id="UP000076871">
    <property type="component" value="Unassembled WGS sequence"/>
</dbReference>
<dbReference type="SUPFAM" id="SSF50370">
    <property type="entry name" value="Ricin B-like lectins"/>
    <property type="match status" value="1"/>
</dbReference>
<organism evidence="2 3">
    <name type="scientific">Laetiporus sulphureus 93-53</name>
    <dbReference type="NCBI Taxonomy" id="1314785"/>
    <lineage>
        <taxon>Eukaryota</taxon>
        <taxon>Fungi</taxon>
        <taxon>Dikarya</taxon>
        <taxon>Basidiomycota</taxon>
        <taxon>Agaricomycotina</taxon>
        <taxon>Agaricomycetes</taxon>
        <taxon>Polyporales</taxon>
        <taxon>Laetiporus</taxon>
    </lineage>
</organism>
<dbReference type="InterPro" id="IPR000772">
    <property type="entry name" value="Ricin_B_lectin"/>
</dbReference>
<dbReference type="CDD" id="cd23714">
    <property type="entry name" value="beta-trefoil_Ricin_MtaL"/>
    <property type="match status" value="1"/>
</dbReference>
<dbReference type="RefSeq" id="XP_040758713.1">
    <property type="nucleotide sequence ID" value="XM_040910094.1"/>
</dbReference>
<name>A0A165BFX2_9APHY</name>
<evidence type="ECO:0000313" key="3">
    <source>
        <dbReference type="Proteomes" id="UP000076871"/>
    </source>
</evidence>
<dbReference type="STRING" id="1314785.A0A165BFX2"/>
<proteinExistence type="predicted"/>
<dbReference type="InParanoid" id="A0A165BFX2"/>
<dbReference type="Pfam" id="PF14200">
    <property type="entry name" value="RicinB_lectin_2"/>
    <property type="match status" value="1"/>
</dbReference>
<gene>
    <name evidence="2" type="ORF">LAESUDRAFT_731696</name>
</gene>
<dbReference type="GeneID" id="63827123"/>
<reference evidence="2 3" key="1">
    <citation type="journal article" date="2016" name="Mol. Biol. Evol.">
        <title>Comparative Genomics of Early-Diverging Mushroom-Forming Fungi Provides Insights into the Origins of Lignocellulose Decay Capabilities.</title>
        <authorList>
            <person name="Nagy L.G."/>
            <person name="Riley R."/>
            <person name="Tritt A."/>
            <person name="Adam C."/>
            <person name="Daum C."/>
            <person name="Floudas D."/>
            <person name="Sun H."/>
            <person name="Yadav J.S."/>
            <person name="Pangilinan J."/>
            <person name="Larsson K.H."/>
            <person name="Matsuura K."/>
            <person name="Barry K."/>
            <person name="Labutti K."/>
            <person name="Kuo R."/>
            <person name="Ohm R.A."/>
            <person name="Bhattacharya S.S."/>
            <person name="Shirouzu T."/>
            <person name="Yoshinaga Y."/>
            <person name="Martin F.M."/>
            <person name="Grigoriev I.V."/>
            <person name="Hibbett D.S."/>
        </authorList>
    </citation>
    <scope>NUCLEOTIDE SEQUENCE [LARGE SCALE GENOMIC DNA]</scope>
    <source>
        <strain evidence="2 3">93-53</strain>
    </source>
</reference>
<sequence length="138" mass="15457">MSLDTGRYIIQNVRTMNFLTLPDPDDGTSIVATAEEADQARRWNVVQLGNGKYTIENQTHASYANTGFRPSDGAEVVGRANKQQFSISETRKKGLYTISPTDSQLCWGLVDDQEGTPLTLSASYTDPRNHWQFTRVRV</sequence>
<dbReference type="OrthoDB" id="3266227at2759"/>
<keyword evidence="3" id="KW-1185">Reference proteome</keyword>
<dbReference type="InterPro" id="IPR035992">
    <property type="entry name" value="Ricin_B-like_lectins"/>
</dbReference>
<dbReference type="AlphaFoldDB" id="A0A165BFX2"/>